<evidence type="ECO:0000256" key="1">
    <source>
        <dbReference type="SAM" id="SignalP"/>
    </source>
</evidence>
<dbReference type="AlphaFoldDB" id="A0AAU8FJI9"/>
<organism evidence="2">
    <name type="scientific">Dyadobacter sp. 676</name>
    <dbReference type="NCBI Taxonomy" id="3088362"/>
    <lineage>
        <taxon>Bacteria</taxon>
        <taxon>Pseudomonadati</taxon>
        <taxon>Bacteroidota</taxon>
        <taxon>Cytophagia</taxon>
        <taxon>Cytophagales</taxon>
        <taxon>Spirosomataceae</taxon>
        <taxon>Dyadobacter</taxon>
    </lineage>
</organism>
<proteinExistence type="predicted"/>
<reference evidence="2" key="1">
    <citation type="submission" date="2024-06" db="EMBL/GenBank/DDBJ databases">
        <title>Sequencing and assembly of the genome of Dyadobacter sp. strain 676, a symbiont of Cyamopsis tetragonoloba.</title>
        <authorList>
            <person name="Guro P."/>
            <person name="Sazanova A."/>
            <person name="Kuznetsova I."/>
            <person name="Belimov A."/>
            <person name="Safronova V."/>
        </authorList>
    </citation>
    <scope>NUCLEOTIDE SEQUENCE</scope>
    <source>
        <strain evidence="2">676</strain>
    </source>
</reference>
<gene>
    <name evidence="2" type="ORF">ABV298_31300</name>
</gene>
<feature type="signal peptide" evidence="1">
    <location>
        <begin position="1"/>
        <end position="17"/>
    </location>
</feature>
<evidence type="ECO:0000313" key="2">
    <source>
        <dbReference type="EMBL" id="XCH24726.1"/>
    </source>
</evidence>
<feature type="chain" id="PRO_5043784224" evidence="1">
    <location>
        <begin position="18"/>
        <end position="268"/>
    </location>
</feature>
<name>A0AAU8FJI9_9BACT</name>
<dbReference type="RefSeq" id="WP_353720041.1">
    <property type="nucleotide sequence ID" value="NZ_CP159289.1"/>
</dbReference>
<dbReference type="EMBL" id="CP159289">
    <property type="protein sequence ID" value="XCH24726.1"/>
    <property type="molecule type" value="Genomic_DNA"/>
</dbReference>
<keyword evidence="1" id="KW-0732">Signal</keyword>
<protein>
    <submittedName>
        <fullName evidence="2">Uncharacterized protein</fullName>
    </submittedName>
</protein>
<accession>A0AAU8FJI9</accession>
<sequence length="268" mass="30300">MKGLLLALLAMYAQVNAQVAYPGSEAAGHTLRSDNTRRPEKFMTGQILHVSEFIRRFNDAVGRRDGRRAALWDLFDEDDKRLTGSGGARHPYTSQIGAFVQEVAARRITIPERPSMEAIAGIKMNYKGSGDTLVVHLRKGYTADSASFWQIARVIPPGTWTNAKAEMQKATARRPEAILPPNAHEVSFLPLLRGLHDYRSLTPFTLCHDCRDEAWWQVENALRKGWLIPEAVVSNQIYLRVGNWRIELSEFIREKENSGWLISNLAEE</sequence>